<dbReference type="EMBL" id="CP124755">
    <property type="protein sequence ID" value="WGZ89626.1"/>
    <property type="molecule type" value="Genomic_DNA"/>
</dbReference>
<protein>
    <submittedName>
        <fullName evidence="2">Cupin domain-containing protein</fullName>
    </submittedName>
</protein>
<sequence length="120" mass="13405">MQTHIMSTPEAAEYYFKEGCHILELSNSVADPTVSIARARVVSGVTTQWHYLIDTTERYVILQGQGDVELANTQRQTVQAGDVVIIPPFCWQRISNTGVQDLIFLAICSPRFLAENYVSA</sequence>
<reference evidence="2" key="2">
    <citation type="submission" date="2023-04" db="EMBL/GenBank/DDBJ databases">
        <authorList>
            <person name="Beletskiy A.V."/>
            <person name="Mardanov A.V."/>
            <person name="Ravin N.V."/>
        </authorList>
    </citation>
    <scope>NUCLEOTIDE SEQUENCE</scope>
    <source>
        <strain evidence="2">GKL-01</strain>
    </source>
</reference>
<evidence type="ECO:0000313" key="2">
    <source>
        <dbReference type="EMBL" id="WGZ89626.1"/>
    </source>
</evidence>
<evidence type="ECO:0000259" key="1">
    <source>
        <dbReference type="Pfam" id="PF07883"/>
    </source>
</evidence>
<feature type="domain" description="Cupin type-2" evidence="1">
    <location>
        <begin position="44"/>
        <end position="107"/>
    </location>
</feature>
<accession>A0AA95KDL9</accession>
<dbReference type="AlphaFoldDB" id="A0AA95KDL9"/>
<dbReference type="InterPro" id="IPR052044">
    <property type="entry name" value="PKS_Associated_Protein"/>
</dbReference>
<dbReference type="PANTHER" id="PTHR36114:SF1">
    <property type="entry name" value="16.7 KDA PROTEIN IN WHIE LOCUS"/>
    <property type="match status" value="1"/>
</dbReference>
<reference evidence="2" key="1">
    <citation type="journal article" date="2023" name="Int. J. Mol. Sci.">
        <title>Metagenomics Revealed a New Genus 'Candidatus Thiocaldithrix dubininis' gen. nov., sp. nov. and a New Species 'Candidatus Thiothrix putei' sp. nov. in the Family Thiotrichaceae, Some Members of Which Have Traits of Both Na+- and H+-Motive Energetics.</title>
        <authorList>
            <person name="Ravin N.V."/>
            <person name="Muntyan M.S."/>
            <person name="Smolyakov D.D."/>
            <person name="Rudenko T.S."/>
            <person name="Beletsky A.V."/>
            <person name="Mardanov A.V."/>
            <person name="Grabovich M.Y."/>
        </authorList>
    </citation>
    <scope>NUCLEOTIDE SEQUENCE</scope>
    <source>
        <strain evidence="2">GKL-01</strain>
    </source>
</reference>
<dbReference type="InterPro" id="IPR013096">
    <property type="entry name" value="Cupin_2"/>
</dbReference>
<dbReference type="KEGG" id="tdu:QJT80_08925"/>
<organism evidence="2">
    <name type="scientific">Candidatus Thiocaldithrix dubininis</name>
    <dbReference type="NCBI Taxonomy" id="3080823"/>
    <lineage>
        <taxon>Bacteria</taxon>
        <taxon>Pseudomonadati</taxon>
        <taxon>Pseudomonadota</taxon>
        <taxon>Gammaproteobacteria</taxon>
        <taxon>Thiotrichales</taxon>
        <taxon>Thiotrichaceae</taxon>
        <taxon>Candidatus Thiocaldithrix</taxon>
    </lineage>
</organism>
<dbReference type="PANTHER" id="PTHR36114">
    <property type="entry name" value="16.7 KDA PROTEIN IN WHIE LOCUS"/>
    <property type="match status" value="1"/>
</dbReference>
<dbReference type="Gene3D" id="2.60.120.10">
    <property type="entry name" value="Jelly Rolls"/>
    <property type="match status" value="1"/>
</dbReference>
<proteinExistence type="predicted"/>
<gene>
    <name evidence="2" type="ORF">QJT80_08925</name>
</gene>
<dbReference type="Proteomes" id="UP001300672">
    <property type="component" value="Chromosome"/>
</dbReference>
<dbReference type="Pfam" id="PF07883">
    <property type="entry name" value="Cupin_2"/>
    <property type="match status" value="1"/>
</dbReference>
<dbReference type="CDD" id="cd02214">
    <property type="entry name" value="cupin_MJ1618"/>
    <property type="match status" value="1"/>
</dbReference>
<dbReference type="InterPro" id="IPR014710">
    <property type="entry name" value="RmlC-like_jellyroll"/>
</dbReference>
<dbReference type="SUPFAM" id="SSF51182">
    <property type="entry name" value="RmlC-like cupins"/>
    <property type="match status" value="1"/>
</dbReference>
<dbReference type="InterPro" id="IPR011051">
    <property type="entry name" value="RmlC_Cupin_sf"/>
</dbReference>
<name>A0AA95KDL9_9GAMM</name>